<feature type="transmembrane region" description="Helical" evidence="1">
    <location>
        <begin position="12"/>
        <end position="29"/>
    </location>
</feature>
<protein>
    <submittedName>
        <fullName evidence="2">Uncharacterized protein</fullName>
    </submittedName>
</protein>
<dbReference type="EMBL" id="CAADFT010000001">
    <property type="protein sequence ID" value="VFK37956.1"/>
    <property type="molecule type" value="Genomic_DNA"/>
</dbReference>
<evidence type="ECO:0000313" key="2">
    <source>
        <dbReference type="EMBL" id="VFK37956.1"/>
    </source>
</evidence>
<sequence length="153" mass="17801">MVSLILKWAWENLVWLMPLVLYAAYLLRYRFKKKPLHTGDYDNLVSDLLDPLGREAAMERIDPDGWRAIKRLSSPGYWRALYERFLDGLLSRFDRWFGKGWWNPRALRVCYLIAFVYPLSFVFISWLFTGNGWIGGIEGLAVFPSGKTAMADG</sequence>
<keyword evidence="1" id="KW-1133">Transmembrane helix</keyword>
<keyword evidence="1" id="KW-0472">Membrane</keyword>
<keyword evidence="1" id="KW-0812">Transmembrane</keyword>
<reference evidence="2" key="1">
    <citation type="submission" date="2019-02" db="EMBL/GenBank/DDBJ databases">
        <authorList>
            <person name="Gruber-Vodicka R. H."/>
            <person name="Seah K. B. B."/>
        </authorList>
    </citation>
    <scope>NUCLEOTIDE SEQUENCE</scope>
    <source>
        <strain evidence="2">BECK_BZ125</strain>
    </source>
</reference>
<accession>A0A450Y8U4</accession>
<proteinExistence type="predicted"/>
<dbReference type="AlphaFoldDB" id="A0A450Y8U4"/>
<organism evidence="2">
    <name type="scientific">Candidatus Kentrum sp. TC</name>
    <dbReference type="NCBI Taxonomy" id="2126339"/>
    <lineage>
        <taxon>Bacteria</taxon>
        <taxon>Pseudomonadati</taxon>
        <taxon>Pseudomonadota</taxon>
        <taxon>Gammaproteobacteria</taxon>
        <taxon>Candidatus Kentrum</taxon>
    </lineage>
</organism>
<name>A0A450Y8U4_9GAMM</name>
<gene>
    <name evidence="2" type="ORF">BECKTC1821E_GA0114239_1001165</name>
</gene>
<feature type="transmembrane region" description="Helical" evidence="1">
    <location>
        <begin position="109"/>
        <end position="128"/>
    </location>
</feature>
<evidence type="ECO:0000256" key="1">
    <source>
        <dbReference type="SAM" id="Phobius"/>
    </source>
</evidence>